<feature type="domain" description="Bud22" evidence="3">
    <location>
        <begin position="81"/>
        <end position="512"/>
    </location>
</feature>
<feature type="compositionally biased region" description="Basic and acidic residues" evidence="2">
    <location>
        <begin position="249"/>
        <end position="262"/>
    </location>
</feature>
<dbReference type="GO" id="GO:0005634">
    <property type="term" value="C:nucleus"/>
    <property type="evidence" value="ECO:0007669"/>
    <property type="project" value="TreeGrafter"/>
</dbReference>
<sequence>MKENTLFKLDLLQAHYLQKPARFGVTKQMLRSEKYQSKKSSERENSKRVEKSKHKLLQLSREEAFNLIKQFQNEAFDKKVHFLQTDLHRVIFRVLKKERQRLANKLNLEEDGNKDEEKGKAKTLIDKIDSLLAKDSSLLSTNIKHKIFKVILKAFPDKVNLKESKFEGLSEPNIEFLKTMKETNPYLTNGDQLNNLLSKVYSDKAVKESLNKINTLELVWGPKKDNRENKSDMEGFEDENSEYEEVSDEDSKSDGEEKRVSKELQQADIEAIYDNYKDGLVASSDEEQEGEGDDVPYLDPNVNYNEITDEEPSEEEIDVDIDDDEEVENGDADAGDRNQKSLKKRDNEPIEEDDFFSPHEPQSKKQKNTNEGLGLKDIQLPKLATGYYSGGESDEDTRDSLVDEITAPRKNRRGQRARQKIWEKKYGSKAKHVQKEHERSKSERERLRIEYEQRAAKRAEKQKIRDMKERELQEKKVQQTEKKQTLHPSWEAKLKQKESLNAKFSGKKITFD</sequence>
<feature type="compositionally biased region" description="Basic and acidic residues" evidence="2">
    <location>
        <begin position="334"/>
        <end position="348"/>
    </location>
</feature>
<feature type="compositionally biased region" description="Basic and acidic residues" evidence="2">
    <location>
        <begin position="433"/>
        <end position="447"/>
    </location>
</feature>
<dbReference type="InterPro" id="IPR037393">
    <property type="entry name" value="Bud22/SRFB1"/>
</dbReference>
<evidence type="ECO:0000313" key="4">
    <source>
        <dbReference type="EMBL" id="KGK40352.1"/>
    </source>
</evidence>
<feature type="region of interest" description="Disordered" evidence="2">
    <location>
        <begin position="471"/>
        <end position="494"/>
    </location>
</feature>
<dbReference type="PANTHER" id="PTHR23325:SF1">
    <property type="entry name" value="SERUM RESPONSE FACTOR-BINDING PROTEIN 1"/>
    <property type="match status" value="1"/>
</dbReference>
<dbReference type="GO" id="GO:0030686">
    <property type="term" value="C:90S preribosome"/>
    <property type="evidence" value="ECO:0007669"/>
    <property type="project" value="TreeGrafter"/>
</dbReference>
<dbReference type="GO" id="GO:0030490">
    <property type="term" value="P:maturation of SSU-rRNA"/>
    <property type="evidence" value="ECO:0007669"/>
    <property type="project" value="TreeGrafter"/>
</dbReference>
<comment type="caution">
    <text evidence="4">The sequence shown here is derived from an EMBL/GenBank/DDBJ whole genome shotgun (WGS) entry which is preliminary data.</text>
</comment>
<dbReference type="Proteomes" id="UP000029867">
    <property type="component" value="Unassembled WGS sequence"/>
</dbReference>
<name>A0A099P7X3_PICKU</name>
<dbReference type="PANTHER" id="PTHR23325">
    <property type="entry name" value="SERUM RESPONSE FACTOR-BINDING"/>
    <property type="match status" value="1"/>
</dbReference>
<protein>
    <recommendedName>
        <fullName evidence="3">Bud22 domain-containing protein</fullName>
    </recommendedName>
</protein>
<evidence type="ECO:0000313" key="5">
    <source>
        <dbReference type="Proteomes" id="UP000029867"/>
    </source>
</evidence>
<gene>
    <name evidence="4" type="ORF">JL09_g323</name>
</gene>
<keyword evidence="1" id="KW-0175">Coiled coil</keyword>
<dbReference type="InterPro" id="IPR015158">
    <property type="entry name" value="Bud22_dom"/>
</dbReference>
<feature type="compositionally biased region" description="Basic residues" evidence="2">
    <location>
        <begin position="409"/>
        <end position="419"/>
    </location>
</feature>
<accession>A0A099P7X3</accession>
<organism evidence="4 5">
    <name type="scientific">Pichia kudriavzevii</name>
    <name type="common">Yeast</name>
    <name type="synonym">Issatchenkia orientalis</name>
    <dbReference type="NCBI Taxonomy" id="4909"/>
    <lineage>
        <taxon>Eukaryota</taxon>
        <taxon>Fungi</taxon>
        <taxon>Dikarya</taxon>
        <taxon>Ascomycota</taxon>
        <taxon>Saccharomycotina</taxon>
        <taxon>Pichiomycetes</taxon>
        <taxon>Pichiales</taxon>
        <taxon>Pichiaceae</taxon>
        <taxon>Pichia</taxon>
    </lineage>
</organism>
<feature type="region of interest" description="Disordered" evidence="2">
    <location>
        <begin position="223"/>
        <end position="447"/>
    </location>
</feature>
<dbReference type="eggNOG" id="ENOG502S6Z4">
    <property type="taxonomic scope" value="Eukaryota"/>
</dbReference>
<proteinExistence type="predicted"/>
<evidence type="ECO:0000256" key="2">
    <source>
        <dbReference type="SAM" id="MobiDB-lite"/>
    </source>
</evidence>
<evidence type="ECO:0000256" key="1">
    <source>
        <dbReference type="ARBA" id="ARBA00023054"/>
    </source>
</evidence>
<dbReference type="VEuPathDB" id="FungiDB:C5L36_0C03870"/>
<feature type="compositionally biased region" description="Acidic residues" evidence="2">
    <location>
        <begin position="284"/>
        <end position="296"/>
    </location>
</feature>
<feature type="compositionally biased region" description="Basic and acidic residues" evidence="2">
    <location>
        <begin position="30"/>
        <end position="49"/>
    </location>
</feature>
<dbReference type="Pfam" id="PF09073">
    <property type="entry name" value="BUD22"/>
    <property type="match status" value="1"/>
</dbReference>
<evidence type="ECO:0000259" key="3">
    <source>
        <dbReference type="Pfam" id="PF09073"/>
    </source>
</evidence>
<feature type="compositionally biased region" description="Acidic residues" evidence="2">
    <location>
        <begin position="307"/>
        <end position="333"/>
    </location>
</feature>
<dbReference type="HOGENOM" id="CLU_024653_0_0_1"/>
<dbReference type="AlphaFoldDB" id="A0A099P7X3"/>
<feature type="compositionally biased region" description="Acidic residues" evidence="2">
    <location>
        <begin position="234"/>
        <end position="248"/>
    </location>
</feature>
<reference evidence="5" key="1">
    <citation type="journal article" date="2014" name="Microb. Cell Fact.">
        <title>Exploiting Issatchenkia orientalis SD108 for succinic acid production.</title>
        <authorList>
            <person name="Xiao H."/>
            <person name="Shao Z."/>
            <person name="Jiang Y."/>
            <person name="Dole S."/>
            <person name="Zhao H."/>
        </authorList>
    </citation>
    <scope>NUCLEOTIDE SEQUENCE [LARGE SCALE GENOMIC DNA]</scope>
    <source>
        <strain evidence="5">SD108</strain>
    </source>
</reference>
<feature type="compositionally biased region" description="Basic and acidic residues" evidence="2">
    <location>
        <begin position="223"/>
        <end position="233"/>
    </location>
</feature>
<feature type="region of interest" description="Disordered" evidence="2">
    <location>
        <begin position="29"/>
        <end position="54"/>
    </location>
</feature>
<dbReference type="EMBL" id="JQFK01000002">
    <property type="protein sequence ID" value="KGK40352.1"/>
    <property type="molecule type" value="Genomic_DNA"/>
</dbReference>